<reference evidence="1 2" key="1">
    <citation type="submission" date="2021-06" db="EMBL/GenBank/DDBJ databases">
        <title>Caerostris extrusa draft genome.</title>
        <authorList>
            <person name="Kono N."/>
            <person name="Arakawa K."/>
        </authorList>
    </citation>
    <scope>NUCLEOTIDE SEQUENCE [LARGE SCALE GENOMIC DNA]</scope>
</reference>
<accession>A0AAV4XU68</accession>
<protein>
    <submittedName>
        <fullName evidence="1">Uncharacterized protein</fullName>
    </submittedName>
</protein>
<proteinExistence type="predicted"/>
<keyword evidence="2" id="KW-1185">Reference proteome</keyword>
<evidence type="ECO:0000313" key="2">
    <source>
        <dbReference type="Proteomes" id="UP001054945"/>
    </source>
</evidence>
<dbReference type="Proteomes" id="UP001054945">
    <property type="component" value="Unassembled WGS sequence"/>
</dbReference>
<gene>
    <name evidence="1" type="ORF">CEXT_572941</name>
</gene>
<dbReference type="AlphaFoldDB" id="A0AAV4XU68"/>
<sequence length="113" mass="13092">MLRTISIDCPVLACCQLRSTGRKGRKEGGRQKRSFYVSFEVADTHRTQSCKQMRSPKYLNSELIQVTAFGNLSLLIWRRECVRRELRRVMGLKVWHGGDLDECGWGRTNCQQV</sequence>
<organism evidence="1 2">
    <name type="scientific">Caerostris extrusa</name>
    <name type="common">Bark spider</name>
    <name type="synonym">Caerostris bankana</name>
    <dbReference type="NCBI Taxonomy" id="172846"/>
    <lineage>
        <taxon>Eukaryota</taxon>
        <taxon>Metazoa</taxon>
        <taxon>Ecdysozoa</taxon>
        <taxon>Arthropoda</taxon>
        <taxon>Chelicerata</taxon>
        <taxon>Arachnida</taxon>
        <taxon>Araneae</taxon>
        <taxon>Araneomorphae</taxon>
        <taxon>Entelegynae</taxon>
        <taxon>Araneoidea</taxon>
        <taxon>Araneidae</taxon>
        <taxon>Caerostris</taxon>
    </lineage>
</organism>
<comment type="caution">
    <text evidence="1">The sequence shown here is derived from an EMBL/GenBank/DDBJ whole genome shotgun (WGS) entry which is preliminary data.</text>
</comment>
<dbReference type="EMBL" id="BPLR01000940">
    <property type="protein sequence ID" value="GIY98591.1"/>
    <property type="molecule type" value="Genomic_DNA"/>
</dbReference>
<evidence type="ECO:0000313" key="1">
    <source>
        <dbReference type="EMBL" id="GIY98591.1"/>
    </source>
</evidence>
<name>A0AAV4XU68_CAEEX</name>